<dbReference type="Pfam" id="PF00691">
    <property type="entry name" value="OmpA"/>
    <property type="match status" value="1"/>
</dbReference>
<accession>A0A1T0ARL2</accession>
<evidence type="ECO:0000256" key="3">
    <source>
        <dbReference type="ARBA" id="ARBA00023237"/>
    </source>
</evidence>
<dbReference type="PROSITE" id="PS01068">
    <property type="entry name" value="OMPA_1"/>
    <property type="match status" value="1"/>
</dbReference>
<comment type="subcellular location">
    <subcellularLocation>
        <location evidence="1">Cell outer membrane</location>
    </subcellularLocation>
</comment>
<dbReference type="OrthoDB" id="9782229at2"/>
<evidence type="ECO:0000256" key="1">
    <source>
        <dbReference type="ARBA" id="ARBA00004442"/>
    </source>
</evidence>
<evidence type="ECO:0000259" key="6">
    <source>
        <dbReference type="PROSITE" id="PS51123"/>
    </source>
</evidence>
<dbReference type="PANTHER" id="PTHR30329:SF21">
    <property type="entry name" value="LIPOPROTEIN YIAD-RELATED"/>
    <property type="match status" value="1"/>
</dbReference>
<dbReference type="Proteomes" id="UP000190867">
    <property type="component" value="Unassembled WGS sequence"/>
</dbReference>
<dbReference type="PROSITE" id="PS51123">
    <property type="entry name" value="OMPA_2"/>
    <property type="match status" value="1"/>
</dbReference>
<dbReference type="InterPro" id="IPR006690">
    <property type="entry name" value="OMPA-like_CS"/>
</dbReference>
<feature type="region of interest" description="Disordered" evidence="5">
    <location>
        <begin position="634"/>
        <end position="659"/>
    </location>
</feature>
<dbReference type="Gene3D" id="3.30.1330.60">
    <property type="entry name" value="OmpA-like domain"/>
    <property type="match status" value="1"/>
</dbReference>
<keyword evidence="3" id="KW-0998">Cell outer membrane</keyword>
<dbReference type="STRING" id="734.B0187_07110"/>
<evidence type="ECO:0000313" key="7">
    <source>
        <dbReference type="EMBL" id="OOR99020.1"/>
    </source>
</evidence>
<dbReference type="GO" id="GO:0009279">
    <property type="term" value="C:cell outer membrane"/>
    <property type="evidence" value="ECO:0007669"/>
    <property type="project" value="UniProtKB-SubCell"/>
</dbReference>
<dbReference type="Pfam" id="PF06078">
    <property type="entry name" value="DUF937"/>
    <property type="match status" value="1"/>
</dbReference>
<evidence type="ECO:0000313" key="8">
    <source>
        <dbReference type="Proteomes" id="UP000190867"/>
    </source>
</evidence>
<organism evidence="7 8">
    <name type="scientific">Haemophilus paracuniculus</name>
    <dbReference type="NCBI Taxonomy" id="734"/>
    <lineage>
        <taxon>Bacteria</taxon>
        <taxon>Pseudomonadati</taxon>
        <taxon>Pseudomonadota</taxon>
        <taxon>Gammaproteobacteria</taxon>
        <taxon>Pasteurellales</taxon>
        <taxon>Pasteurellaceae</taxon>
        <taxon>Haemophilus</taxon>
    </lineage>
</organism>
<keyword evidence="8" id="KW-1185">Reference proteome</keyword>
<name>A0A1T0ARL2_9PAST</name>
<dbReference type="RefSeq" id="WP_078237168.1">
    <property type="nucleotide sequence ID" value="NZ_MUYA01000008.1"/>
</dbReference>
<dbReference type="SUPFAM" id="SSF103088">
    <property type="entry name" value="OmpA-like"/>
    <property type="match status" value="1"/>
</dbReference>
<keyword evidence="2 4" id="KW-0472">Membrane</keyword>
<comment type="caution">
    <text evidence="7">The sequence shown here is derived from an EMBL/GenBank/DDBJ whole genome shotgun (WGS) entry which is preliminary data.</text>
</comment>
<dbReference type="AlphaFoldDB" id="A0A1T0ARL2"/>
<feature type="compositionally biased region" description="Basic and acidic residues" evidence="5">
    <location>
        <begin position="647"/>
        <end position="659"/>
    </location>
</feature>
<dbReference type="PRINTS" id="PR01021">
    <property type="entry name" value="OMPADOMAIN"/>
</dbReference>
<dbReference type="InterPro" id="IPR036737">
    <property type="entry name" value="OmpA-like_sf"/>
</dbReference>
<dbReference type="InterPro" id="IPR006665">
    <property type="entry name" value="OmpA-like"/>
</dbReference>
<evidence type="ECO:0000256" key="5">
    <source>
        <dbReference type="SAM" id="MobiDB-lite"/>
    </source>
</evidence>
<dbReference type="PANTHER" id="PTHR30329">
    <property type="entry name" value="STATOR ELEMENT OF FLAGELLAR MOTOR COMPLEX"/>
    <property type="match status" value="1"/>
</dbReference>
<proteinExistence type="predicted"/>
<protein>
    <recommendedName>
        <fullName evidence="6">OmpA-like domain-containing protein</fullName>
    </recommendedName>
</protein>
<feature type="domain" description="OmpA-like" evidence="6">
    <location>
        <begin position="546"/>
        <end position="659"/>
    </location>
</feature>
<gene>
    <name evidence="7" type="ORF">B0187_07110</name>
</gene>
<dbReference type="InterPro" id="IPR009282">
    <property type="entry name" value="DUF937"/>
</dbReference>
<dbReference type="CDD" id="cd07185">
    <property type="entry name" value="OmpA_C-like"/>
    <property type="match status" value="1"/>
</dbReference>
<dbReference type="InterPro" id="IPR006664">
    <property type="entry name" value="OMP_bac"/>
</dbReference>
<evidence type="ECO:0000256" key="4">
    <source>
        <dbReference type="PROSITE-ProRule" id="PRU00473"/>
    </source>
</evidence>
<reference evidence="7 8" key="1">
    <citation type="submission" date="2017-02" db="EMBL/GenBank/DDBJ databases">
        <title>Draft genome sequence of Haemophilus paracuniculus CCUG 43573 type strain.</title>
        <authorList>
            <person name="Engstrom-Jakobsson H."/>
            <person name="Salva-Serra F."/>
            <person name="Thorell K."/>
            <person name="Gonzales-Siles L."/>
            <person name="Karlsson R."/>
            <person name="Boulund F."/>
            <person name="Engstrand L."/>
            <person name="Kristiansson E."/>
            <person name="Moore E."/>
        </authorList>
    </citation>
    <scope>NUCLEOTIDE SEQUENCE [LARGE SCALE GENOMIC DNA]</scope>
    <source>
        <strain evidence="7 8">CCUG 43573</strain>
    </source>
</reference>
<dbReference type="Gene3D" id="3.40.1520.20">
    <property type="match status" value="2"/>
</dbReference>
<dbReference type="InterPro" id="IPR050330">
    <property type="entry name" value="Bact_OuterMem_StrucFunc"/>
</dbReference>
<sequence>MNFDLSQLVQGPVRDLVLNQITKQFGISGEQGGSLLTKGLSMVLGGMTQKASTQQGASALFDLIKNTNFSGNPLDILTGKADAAASGSLLETGAKLLPSLFGERADSITDFLSNNLNVSSTTTKGVLGMLLPTVFSFFKGKILNGLGLNGFLGLLGDQTKALASNLDSNTLGALGFSGNFNDVLGNVAKVGAGLAGAGAAVKAATSSAASSATAAASKAATAVKEDKKSGLGKWVIGGLALLAAIFGLKNCGGTTTSTQATPAPTAETAPASVASKVVEGLGNLAWAKSDKDFTVSGTVQNDGVKANILDAFKGLAGNLPLVDKLAVDANAPQFSFNNFGGLVDALKAFPNVNGSFADKAFNLIGQVANGDEKASLVDKVKGVLGSAFDINADGVKADNPVANLVEGLGNLGWAKSDKDFTVSGTVQNEGVKANILDAFKGLAGNLPLVDKLAVDANAPQFSFGNFAGLANALKAFPAVNGEFADKVVNLVGQVANAGEKTALVDNVKSVLGDVFSINADKVTVAEAAQAAAPAANAAEEEAAEIADVNANKIDLEIVFNTGSSEISSRYFRRLDAFAKHLVESKRQGEIAGYTDNTGNAAANQQLSEKRAIAVRNYLVSKGVEESALTAKGYGQENPVADNNTAEGRAKNRRIEFNAR</sequence>
<dbReference type="EMBL" id="MUYA01000008">
    <property type="protein sequence ID" value="OOR99020.1"/>
    <property type="molecule type" value="Genomic_DNA"/>
</dbReference>
<evidence type="ECO:0000256" key="2">
    <source>
        <dbReference type="ARBA" id="ARBA00023136"/>
    </source>
</evidence>